<dbReference type="EMBL" id="JBHSQH010000001">
    <property type="protein sequence ID" value="MFC5970608.1"/>
    <property type="molecule type" value="Genomic_DNA"/>
</dbReference>
<dbReference type="Proteomes" id="UP001596099">
    <property type="component" value="Unassembled WGS sequence"/>
</dbReference>
<dbReference type="RefSeq" id="WP_247420169.1">
    <property type="nucleotide sequence ID" value="NZ_JALLGW010000002.1"/>
</dbReference>
<dbReference type="SUPFAM" id="SSF159659">
    <property type="entry name" value="Cgl1923-like"/>
    <property type="match status" value="1"/>
</dbReference>
<dbReference type="PANTHER" id="PTHR35610">
    <property type="entry name" value="3-ISOPROPYLMALATE DEHYDRATASE-RELATED"/>
    <property type="match status" value="1"/>
</dbReference>
<dbReference type="AlphaFoldDB" id="A0ABD5RJ74"/>
<gene>
    <name evidence="2" type="ORF">ACFPYI_04615</name>
</gene>
<name>A0ABD5RJ74_9EURY</name>
<keyword evidence="3" id="KW-1185">Reference proteome</keyword>
<feature type="region of interest" description="Disordered" evidence="1">
    <location>
        <begin position="223"/>
        <end position="246"/>
    </location>
</feature>
<evidence type="ECO:0000313" key="3">
    <source>
        <dbReference type="Proteomes" id="UP001596099"/>
    </source>
</evidence>
<dbReference type="InterPro" id="IPR038389">
    <property type="entry name" value="PSMG2_sf"/>
</dbReference>
<protein>
    <submittedName>
        <fullName evidence="2">Proteasome assembly chaperone family protein</fullName>
    </submittedName>
</protein>
<reference evidence="2 3" key="1">
    <citation type="journal article" date="2019" name="Int. J. Syst. Evol. Microbiol.">
        <title>The Global Catalogue of Microorganisms (GCM) 10K type strain sequencing project: providing services to taxonomists for standard genome sequencing and annotation.</title>
        <authorList>
            <consortium name="The Broad Institute Genomics Platform"/>
            <consortium name="The Broad Institute Genome Sequencing Center for Infectious Disease"/>
            <person name="Wu L."/>
            <person name="Ma J."/>
        </authorList>
    </citation>
    <scope>NUCLEOTIDE SEQUENCE [LARGE SCALE GENOMIC DNA]</scope>
    <source>
        <strain evidence="2 3">CGMCC 1.12543</strain>
    </source>
</reference>
<proteinExistence type="predicted"/>
<evidence type="ECO:0000313" key="2">
    <source>
        <dbReference type="EMBL" id="MFC5970608.1"/>
    </source>
</evidence>
<organism evidence="2 3">
    <name type="scientific">Halomarina salina</name>
    <dbReference type="NCBI Taxonomy" id="1872699"/>
    <lineage>
        <taxon>Archaea</taxon>
        <taxon>Methanobacteriati</taxon>
        <taxon>Methanobacteriota</taxon>
        <taxon>Stenosarchaea group</taxon>
        <taxon>Halobacteria</taxon>
        <taxon>Halobacteriales</taxon>
        <taxon>Natronomonadaceae</taxon>
        <taxon>Halomarina</taxon>
    </lineage>
</organism>
<comment type="caution">
    <text evidence="2">The sequence shown here is derived from an EMBL/GenBank/DDBJ whole genome shotgun (WGS) entry which is preliminary data.</text>
</comment>
<evidence type="ECO:0000256" key="1">
    <source>
        <dbReference type="SAM" id="MobiDB-lite"/>
    </source>
</evidence>
<dbReference type="Pfam" id="PF09754">
    <property type="entry name" value="PAC2"/>
    <property type="match status" value="1"/>
</dbReference>
<dbReference type="InterPro" id="IPR019151">
    <property type="entry name" value="Proteasome_assmbl_chaperone_2"/>
</dbReference>
<keyword evidence="2" id="KW-0647">Proteasome</keyword>
<accession>A0ABD5RJ74</accession>
<sequence>MARIDVQSDTELDSPTLVEGLPGLGLVGKIAGDHLVSSLDLDYYAGVHCEGIPQVSVYRANSSDLMPPVRLYANDDGTFLVLQSDIPVSPQAAGGFAECITSWIAENDVTPLYVSGLPSEKEADVPDVYGIATGEGSDLLDDAGIVPPPEGGLVSGPTGALLAEASEQGVTGVGLIAEASSQFPDPEAARSVLEYGVEPLADVEVDTDDLVEQAEDIREARERLAERMQQAEADESSQAQPLRMFQ</sequence>
<dbReference type="Gene3D" id="3.40.50.10900">
    <property type="entry name" value="PAC-like subunit"/>
    <property type="match status" value="1"/>
</dbReference>
<dbReference type="PANTHER" id="PTHR35610:SF8">
    <property type="entry name" value="3-ISOPROPYLMALATE DEHYDRATASE"/>
    <property type="match status" value="1"/>
</dbReference>
<dbReference type="GO" id="GO:0000502">
    <property type="term" value="C:proteasome complex"/>
    <property type="evidence" value="ECO:0007669"/>
    <property type="project" value="UniProtKB-KW"/>
</dbReference>